<feature type="transmembrane region" description="Helical" evidence="5">
    <location>
        <begin position="30"/>
        <end position="49"/>
    </location>
</feature>
<name>A0ABD5Z8Y6_9EURY</name>
<comment type="caution">
    <text evidence="7">The sequence shown here is derived from an EMBL/GenBank/DDBJ whole genome shotgun (WGS) entry which is preliminary data.</text>
</comment>
<gene>
    <name evidence="7" type="ORF">ACFQJ9_20215</name>
</gene>
<keyword evidence="4 5" id="KW-0472">Membrane</keyword>
<evidence type="ECO:0000256" key="5">
    <source>
        <dbReference type="SAM" id="Phobius"/>
    </source>
</evidence>
<keyword evidence="2 5" id="KW-0812">Transmembrane</keyword>
<feature type="transmembrane region" description="Helical" evidence="5">
    <location>
        <begin position="105"/>
        <end position="124"/>
    </location>
</feature>
<feature type="transmembrane region" description="Helical" evidence="5">
    <location>
        <begin position="230"/>
        <end position="252"/>
    </location>
</feature>
<evidence type="ECO:0000313" key="7">
    <source>
        <dbReference type="EMBL" id="MFC7201705.1"/>
    </source>
</evidence>
<evidence type="ECO:0000256" key="2">
    <source>
        <dbReference type="ARBA" id="ARBA00022692"/>
    </source>
</evidence>
<evidence type="ECO:0000256" key="3">
    <source>
        <dbReference type="ARBA" id="ARBA00022989"/>
    </source>
</evidence>
<protein>
    <submittedName>
        <fullName evidence="7">Sodium:calcium antiporter</fullName>
    </submittedName>
</protein>
<evidence type="ECO:0000256" key="4">
    <source>
        <dbReference type="ARBA" id="ARBA00023136"/>
    </source>
</evidence>
<dbReference type="InterPro" id="IPR044880">
    <property type="entry name" value="NCX_ion-bd_dom_sf"/>
</dbReference>
<reference evidence="7 8" key="1">
    <citation type="journal article" date="2019" name="Int. J. Syst. Evol. Microbiol.">
        <title>The Global Catalogue of Microorganisms (GCM) 10K type strain sequencing project: providing services to taxonomists for standard genome sequencing and annotation.</title>
        <authorList>
            <consortium name="The Broad Institute Genomics Platform"/>
            <consortium name="The Broad Institute Genome Sequencing Center for Infectious Disease"/>
            <person name="Wu L."/>
            <person name="Ma J."/>
        </authorList>
    </citation>
    <scope>NUCLEOTIDE SEQUENCE [LARGE SCALE GENOMIC DNA]</scope>
    <source>
        <strain evidence="7 8">XZGYJ-43</strain>
    </source>
</reference>
<dbReference type="GO" id="GO:0016020">
    <property type="term" value="C:membrane"/>
    <property type="evidence" value="ECO:0007669"/>
    <property type="project" value="UniProtKB-SubCell"/>
</dbReference>
<accession>A0ABD5Z8Y6</accession>
<dbReference type="Gene3D" id="1.20.1420.30">
    <property type="entry name" value="NCX, central ion-binding region"/>
    <property type="match status" value="1"/>
</dbReference>
<dbReference type="Pfam" id="PF01699">
    <property type="entry name" value="Na_Ca_ex"/>
    <property type="match status" value="2"/>
</dbReference>
<dbReference type="InterPro" id="IPR004837">
    <property type="entry name" value="NaCa_Exmemb"/>
</dbReference>
<comment type="subcellular location">
    <subcellularLocation>
        <location evidence="1">Membrane</location>
        <topology evidence="1">Multi-pass membrane protein</topology>
    </subcellularLocation>
</comment>
<evidence type="ECO:0000256" key="1">
    <source>
        <dbReference type="ARBA" id="ARBA00004141"/>
    </source>
</evidence>
<dbReference type="InterPro" id="IPR004481">
    <property type="entry name" value="K/Na/Ca-exchanger"/>
</dbReference>
<feature type="transmembrane region" description="Helical" evidence="5">
    <location>
        <begin position="168"/>
        <end position="189"/>
    </location>
</feature>
<feature type="domain" description="Sodium/calcium exchanger membrane region" evidence="6">
    <location>
        <begin position="167"/>
        <end position="301"/>
    </location>
</feature>
<feature type="transmembrane region" description="Helical" evidence="5">
    <location>
        <begin position="82"/>
        <end position="98"/>
    </location>
</feature>
<dbReference type="PANTHER" id="PTHR10846:SF8">
    <property type="entry name" value="INNER MEMBRANE PROTEIN YRBG"/>
    <property type="match status" value="1"/>
</dbReference>
<dbReference type="RefSeq" id="WP_279528442.1">
    <property type="nucleotide sequence ID" value="NZ_CP122312.1"/>
</dbReference>
<keyword evidence="3 5" id="KW-1133">Transmembrane helix</keyword>
<organism evidence="7 8">
    <name type="scientific">Halospeciosus flavus</name>
    <dbReference type="NCBI Taxonomy" id="3032283"/>
    <lineage>
        <taxon>Archaea</taxon>
        <taxon>Methanobacteriati</taxon>
        <taxon>Methanobacteriota</taxon>
        <taxon>Stenosarchaea group</taxon>
        <taxon>Halobacteria</taxon>
        <taxon>Halobacteriales</taxon>
        <taxon>Halobacteriaceae</taxon>
        <taxon>Halospeciosus</taxon>
    </lineage>
</organism>
<dbReference type="EMBL" id="JBHTAR010000011">
    <property type="protein sequence ID" value="MFC7201705.1"/>
    <property type="molecule type" value="Genomic_DNA"/>
</dbReference>
<evidence type="ECO:0000313" key="8">
    <source>
        <dbReference type="Proteomes" id="UP001596447"/>
    </source>
</evidence>
<evidence type="ECO:0000259" key="6">
    <source>
        <dbReference type="Pfam" id="PF01699"/>
    </source>
</evidence>
<keyword evidence="8" id="KW-1185">Reference proteome</keyword>
<dbReference type="Proteomes" id="UP001596447">
    <property type="component" value="Unassembled WGS sequence"/>
</dbReference>
<feature type="transmembrane region" description="Helical" evidence="5">
    <location>
        <begin position="130"/>
        <end position="147"/>
    </location>
</feature>
<feature type="transmembrane region" description="Helical" evidence="5">
    <location>
        <begin position="201"/>
        <end position="223"/>
    </location>
</feature>
<feature type="domain" description="Sodium/calcium exchanger membrane region" evidence="6">
    <location>
        <begin position="7"/>
        <end position="146"/>
    </location>
</feature>
<proteinExistence type="predicted"/>
<feature type="transmembrane region" description="Helical" evidence="5">
    <location>
        <begin position="264"/>
        <end position="283"/>
    </location>
</feature>
<sequence>MNPVVELLLVLVGVSTLVYGADRAVEGAGALADFYGVSTFFVGVTVVAVGSSLPEIVTSMYAAVYDTGALLVGHIVGSATSQITLGLGVVGLVSTIAVPREKIRAYGAGMVAAMAVMLGVVYTGGTITHVEGAVMVALYVLFLYALFEHEDYQDHLSERPEHTRRRALALLAVGIGAVVVGGHLLVTYGQSFALSVGIPEYLVGVVTGLGTTFPEIVVAVTAVRNDRGGIAVGTLLGSNITDPLFSLGVGAALGEVHVAESATVLPGIAYMLVVSAAITVAFASREEIDRTLAIPCLVLYLPTFLV</sequence>
<dbReference type="AlphaFoldDB" id="A0ABD5Z8Y6"/>
<dbReference type="PANTHER" id="PTHR10846">
    <property type="entry name" value="SODIUM/POTASSIUM/CALCIUM EXCHANGER"/>
    <property type="match status" value="1"/>
</dbReference>